<reference evidence="1" key="1">
    <citation type="submission" date="2014-09" db="EMBL/GenBank/DDBJ databases">
        <authorList>
            <person name="Magalhaes I.L.F."/>
            <person name="Oliveira U."/>
            <person name="Santos F.R."/>
            <person name="Vidigal T.H.D.A."/>
            <person name="Brescovit A.D."/>
            <person name="Santos A.J."/>
        </authorList>
    </citation>
    <scope>NUCLEOTIDE SEQUENCE</scope>
    <source>
        <tissue evidence="1">Shoot tissue taken approximately 20 cm above the soil surface</tissue>
    </source>
</reference>
<protein>
    <submittedName>
        <fullName evidence="1">Uncharacterized protein</fullName>
    </submittedName>
</protein>
<organism evidence="1">
    <name type="scientific">Arundo donax</name>
    <name type="common">Giant reed</name>
    <name type="synonym">Donax arundinaceus</name>
    <dbReference type="NCBI Taxonomy" id="35708"/>
    <lineage>
        <taxon>Eukaryota</taxon>
        <taxon>Viridiplantae</taxon>
        <taxon>Streptophyta</taxon>
        <taxon>Embryophyta</taxon>
        <taxon>Tracheophyta</taxon>
        <taxon>Spermatophyta</taxon>
        <taxon>Magnoliopsida</taxon>
        <taxon>Liliopsida</taxon>
        <taxon>Poales</taxon>
        <taxon>Poaceae</taxon>
        <taxon>PACMAD clade</taxon>
        <taxon>Arundinoideae</taxon>
        <taxon>Arundineae</taxon>
        <taxon>Arundo</taxon>
    </lineage>
</organism>
<proteinExistence type="predicted"/>
<name>A0A0A9P8F7_ARUDO</name>
<evidence type="ECO:0000313" key="1">
    <source>
        <dbReference type="EMBL" id="JAD80505.1"/>
    </source>
</evidence>
<accession>A0A0A9P8F7</accession>
<sequence length="99" mass="10730">MVPLFATAQICRSTPYSYVYPQRSPLSRRVSWYGFSGDAGVQAAEGAPDATAEEILRLLSTILTAVFPPIRSDGARASALNPRHGPPASWLVGDKENPW</sequence>
<dbReference type="EMBL" id="GBRH01217390">
    <property type="protein sequence ID" value="JAD80505.1"/>
    <property type="molecule type" value="Transcribed_RNA"/>
</dbReference>
<dbReference type="AlphaFoldDB" id="A0A0A9P8F7"/>
<reference evidence="1" key="2">
    <citation type="journal article" date="2015" name="Data Brief">
        <title>Shoot transcriptome of the giant reed, Arundo donax.</title>
        <authorList>
            <person name="Barrero R.A."/>
            <person name="Guerrero F.D."/>
            <person name="Moolhuijzen P."/>
            <person name="Goolsby J.A."/>
            <person name="Tidwell J."/>
            <person name="Bellgard S.E."/>
            <person name="Bellgard M.I."/>
        </authorList>
    </citation>
    <scope>NUCLEOTIDE SEQUENCE</scope>
    <source>
        <tissue evidence="1">Shoot tissue taken approximately 20 cm above the soil surface</tissue>
    </source>
</reference>